<keyword evidence="2" id="KW-1185">Reference proteome</keyword>
<name>A0A1H3K1E0_9EURY</name>
<proteinExistence type="predicted"/>
<reference evidence="2" key="1">
    <citation type="submission" date="2016-10" db="EMBL/GenBank/DDBJ databases">
        <authorList>
            <person name="Varghese N."/>
            <person name="Submissions S."/>
        </authorList>
    </citation>
    <scope>NUCLEOTIDE SEQUENCE [LARGE SCALE GENOMIC DNA]</scope>
    <source>
        <strain evidence="2">DC30,IBRC 10041,KCTC 4046</strain>
    </source>
</reference>
<evidence type="ECO:0000313" key="1">
    <source>
        <dbReference type="EMBL" id="SDY46030.1"/>
    </source>
</evidence>
<dbReference type="Proteomes" id="UP000199079">
    <property type="component" value="Unassembled WGS sequence"/>
</dbReference>
<sequence>MFYFPKYMFNNVLISIANHPNSITVFSEITCIIDERFDVNKLVALMKLDKKKPLCRLFRCGWVEPKMKNFVGRCSNRVVQPEWLAVKTERLFINRKLILRYGRDRL</sequence>
<accession>A0A1H3K1E0</accession>
<organism evidence="1 2">
    <name type="scientific">Halopenitus persicus</name>
    <dbReference type="NCBI Taxonomy" id="1048396"/>
    <lineage>
        <taxon>Archaea</taxon>
        <taxon>Methanobacteriati</taxon>
        <taxon>Methanobacteriota</taxon>
        <taxon>Stenosarchaea group</taxon>
        <taxon>Halobacteria</taxon>
        <taxon>Halobacteriales</taxon>
        <taxon>Haloferacaceae</taxon>
        <taxon>Halopenitus</taxon>
    </lineage>
</organism>
<dbReference type="EMBL" id="FNPC01000005">
    <property type="protein sequence ID" value="SDY46030.1"/>
    <property type="molecule type" value="Genomic_DNA"/>
</dbReference>
<protein>
    <submittedName>
        <fullName evidence="1">Uncharacterized protein</fullName>
    </submittedName>
</protein>
<evidence type="ECO:0000313" key="2">
    <source>
        <dbReference type="Proteomes" id="UP000199079"/>
    </source>
</evidence>
<gene>
    <name evidence="1" type="ORF">SAMN05216564_105222</name>
</gene>
<dbReference type="AlphaFoldDB" id="A0A1H3K1E0"/>